<dbReference type="Pfam" id="PF10580">
    <property type="entry name" value="Neuromodulin_N"/>
    <property type="match status" value="1"/>
</dbReference>
<comment type="similarity">
    <text evidence="2 20">Belongs to the neuromodulin family.</text>
</comment>
<dbReference type="GO" id="GO:0005516">
    <property type="term" value="F:calmodulin binding"/>
    <property type="evidence" value="ECO:0007669"/>
    <property type="project" value="UniProtKB-UniRule"/>
</dbReference>
<evidence type="ECO:0000256" key="2">
    <source>
        <dbReference type="ARBA" id="ARBA00005890"/>
    </source>
</evidence>
<dbReference type="PANTHER" id="PTHR10699:SF15">
    <property type="entry name" value="NEUROMODULIN"/>
    <property type="match status" value="1"/>
</dbReference>
<evidence type="ECO:0000256" key="1">
    <source>
        <dbReference type="ARBA" id="ARBA00004503"/>
    </source>
</evidence>
<evidence type="ECO:0000313" key="23">
    <source>
        <dbReference type="EMBL" id="TRY58104.1"/>
    </source>
</evidence>
<evidence type="ECO:0000256" key="11">
    <source>
        <dbReference type="ARBA" id="ARBA00023018"/>
    </source>
</evidence>
<evidence type="ECO:0000256" key="8">
    <source>
        <dbReference type="ARBA" id="ARBA00022782"/>
    </source>
</evidence>
<evidence type="ECO:0000256" key="16">
    <source>
        <dbReference type="ARBA" id="ARBA00025215"/>
    </source>
</evidence>
<reference evidence="23 24" key="1">
    <citation type="journal article" date="2019" name="Sci. Data">
        <title>Hybrid genome assembly and annotation of Danionella translucida.</title>
        <authorList>
            <person name="Kadobianskyi M."/>
            <person name="Schulze L."/>
            <person name="Schuelke M."/>
            <person name="Judkewitz B."/>
        </authorList>
    </citation>
    <scope>NUCLEOTIDE SEQUENCE [LARGE SCALE GENOMIC DNA]</scope>
    <source>
        <strain evidence="23 24">Bolton</strain>
    </source>
</reference>
<feature type="region of interest" description="Disordered" evidence="21">
    <location>
        <begin position="212"/>
        <end position="350"/>
    </location>
</feature>
<evidence type="ECO:0000256" key="20">
    <source>
        <dbReference type="RuleBase" id="RU368113"/>
    </source>
</evidence>
<evidence type="ECO:0000256" key="6">
    <source>
        <dbReference type="ARBA" id="ARBA00022553"/>
    </source>
</evidence>
<name>A0A553MY31_9TELE</name>
<dbReference type="GO" id="GO:0032584">
    <property type="term" value="C:growth cone membrane"/>
    <property type="evidence" value="ECO:0007669"/>
    <property type="project" value="UniProtKB-SubCell"/>
</dbReference>
<dbReference type="PROSITE" id="PS00413">
    <property type="entry name" value="NEUROMODULIN_2"/>
    <property type="match status" value="1"/>
</dbReference>
<comment type="function">
    <text evidence="16 20">This protein is associated with nerve growth. It is a major component of the motile 'growth cones' that form the tips of elongating axons. Plays a role in axonal and dendritic filopodia induction.</text>
</comment>
<dbReference type="GO" id="GO:0035727">
    <property type="term" value="F:lysophosphatidic acid binding"/>
    <property type="evidence" value="ECO:0007669"/>
    <property type="project" value="TreeGrafter"/>
</dbReference>
<dbReference type="GO" id="GO:0016198">
    <property type="term" value="P:axon choice point recognition"/>
    <property type="evidence" value="ECO:0007669"/>
    <property type="project" value="TreeGrafter"/>
</dbReference>
<organism evidence="23 24">
    <name type="scientific">Danionella cerebrum</name>
    <dbReference type="NCBI Taxonomy" id="2873325"/>
    <lineage>
        <taxon>Eukaryota</taxon>
        <taxon>Metazoa</taxon>
        <taxon>Chordata</taxon>
        <taxon>Craniata</taxon>
        <taxon>Vertebrata</taxon>
        <taxon>Euteleostomi</taxon>
        <taxon>Actinopterygii</taxon>
        <taxon>Neopterygii</taxon>
        <taxon>Teleostei</taxon>
        <taxon>Ostariophysi</taxon>
        <taxon>Cypriniformes</taxon>
        <taxon>Danionidae</taxon>
        <taxon>Danioninae</taxon>
        <taxon>Danionella</taxon>
    </lineage>
</organism>
<accession>A0A553MY31</accession>
<comment type="PTM">
    <text evidence="20">Palmitoylated. Palmitoylation is essential for plasma membrane association.</text>
</comment>
<dbReference type="Pfam" id="PF00612">
    <property type="entry name" value="IQ"/>
    <property type="match status" value="1"/>
</dbReference>
<evidence type="ECO:0000256" key="19">
    <source>
        <dbReference type="ARBA" id="ARBA00034103"/>
    </source>
</evidence>
<proteinExistence type="inferred from homology"/>
<evidence type="ECO:0000256" key="15">
    <source>
        <dbReference type="ARBA" id="ARBA00023288"/>
    </source>
</evidence>
<evidence type="ECO:0000256" key="14">
    <source>
        <dbReference type="ARBA" id="ARBA00023273"/>
    </source>
</evidence>
<dbReference type="OrthoDB" id="9397439at2759"/>
<dbReference type="AlphaFoldDB" id="A0A553MY31"/>
<keyword evidence="10 20" id="KW-0524">Neurogenesis</keyword>
<evidence type="ECO:0000259" key="22">
    <source>
        <dbReference type="Pfam" id="PF10580"/>
    </source>
</evidence>
<keyword evidence="4 20" id="KW-0217">Developmental protein</keyword>
<feature type="region of interest" description="Disordered" evidence="21">
    <location>
        <begin position="124"/>
        <end position="192"/>
    </location>
</feature>
<evidence type="ECO:0000256" key="3">
    <source>
        <dbReference type="ARBA" id="ARBA00021591"/>
    </source>
</evidence>
<evidence type="ECO:0000256" key="17">
    <source>
        <dbReference type="ARBA" id="ARBA00030597"/>
    </source>
</evidence>
<evidence type="ECO:0000256" key="12">
    <source>
        <dbReference type="ARBA" id="ARBA00023136"/>
    </source>
</evidence>
<keyword evidence="8 20" id="KW-0221">Differentiation</keyword>
<feature type="compositionally biased region" description="Basic and acidic residues" evidence="21">
    <location>
        <begin position="325"/>
        <end position="338"/>
    </location>
</feature>
<keyword evidence="13 20" id="KW-0564">Palmitate</keyword>
<dbReference type="GO" id="GO:0040008">
    <property type="term" value="P:regulation of growth"/>
    <property type="evidence" value="ECO:0007669"/>
    <property type="project" value="UniProtKB-UniRule"/>
</dbReference>
<keyword evidence="6 20" id="KW-0597">Phosphoprotein</keyword>
<dbReference type="SMART" id="SM00015">
    <property type="entry name" value="IQ"/>
    <property type="match status" value="1"/>
</dbReference>
<keyword evidence="12" id="KW-0472">Membrane</keyword>
<dbReference type="GO" id="GO:0031527">
    <property type="term" value="C:filopodium membrane"/>
    <property type="evidence" value="ECO:0007669"/>
    <property type="project" value="UniProtKB-SubCell"/>
</dbReference>
<sequence length="350" mass="39911">MLCCIRRTKPVNTLTLFTFSGTLPSLRRIKCLSDVRRVKDLRRGSFVLSDATQAKRVRRAREMRERKGVARVSLPRARNRSEHAEDDGGGEKDDDVRELICILNLINLAGLKLLSTQRHQVEKNDEADQEITQDENKPEDNAHKAATKIQASFRGHITRKKMKDGGTEEEENHATADEETNHVTEEMNHKTEEMNHVTEEMNHVTEEMNHVTEEKNHIAVSEEKASEESTLITANDEQKPIEKPNSLANEPQPTEDPDPTPSDRPAKEEAQEAPQQEEEPRDEVKLEKEKVEETKQATVPEEEVEEKQEKKESDHIDDSLETEEPEKKESVESPKPAEEAPLDNGDQENI</sequence>
<evidence type="ECO:0000256" key="18">
    <source>
        <dbReference type="ARBA" id="ARBA00033250"/>
    </source>
</evidence>
<dbReference type="InterPro" id="IPR018243">
    <property type="entry name" value="Neuromodulin_palmitoyl_site"/>
</dbReference>
<feature type="compositionally biased region" description="Basic and acidic residues" evidence="21">
    <location>
        <begin position="134"/>
        <end position="143"/>
    </location>
</feature>
<evidence type="ECO:0000256" key="4">
    <source>
        <dbReference type="ARBA" id="ARBA00022473"/>
    </source>
</evidence>
<evidence type="ECO:0000256" key="13">
    <source>
        <dbReference type="ARBA" id="ARBA00023139"/>
    </source>
</evidence>
<keyword evidence="7 20" id="KW-0341">Growth regulation</keyword>
<dbReference type="PROSITE" id="PS00412">
    <property type="entry name" value="NEUROMODULIN_1"/>
    <property type="match status" value="1"/>
</dbReference>
<evidence type="ECO:0000313" key="24">
    <source>
        <dbReference type="Proteomes" id="UP000316079"/>
    </source>
</evidence>
<dbReference type="GO" id="GO:0005737">
    <property type="term" value="C:cytoplasm"/>
    <property type="evidence" value="ECO:0007669"/>
    <property type="project" value="TreeGrafter"/>
</dbReference>
<comment type="subcellular location">
    <subcellularLocation>
        <location evidence="20">Cell membrane</location>
        <topology evidence="20">Peripheral membrane protein</topology>
        <orientation evidence="20">Cytoplasmic side</orientation>
    </subcellularLocation>
    <subcellularLocation>
        <location evidence="1 20">Cell projection</location>
        <location evidence="1 20">Growth cone membrane</location>
        <topology evidence="1 20">Peripheral membrane protein</topology>
        <orientation evidence="1 20">Cytoplasmic side</orientation>
    </subcellularLocation>
    <subcellularLocation>
        <location evidence="19 20">Synapse</location>
    </subcellularLocation>
    <subcellularLocation>
        <location evidence="20">Cell projection</location>
        <location evidence="20">Filopodium membrane</location>
        <topology evidence="20">Peripheral membrane protein</topology>
    </subcellularLocation>
</comment>
<keyword evidence="24" id="KW-1185">Reference proteome</keyword>
<protein>
    <recommendedName>
        <fullName evidence="3 20">Neuromodulin</fullName>
    </recommendedName>
    <alternativeName>
        <fullName evidence="17 20">Axonal membrane protein GAP-43</fullName>
    </alternativeName>
    <alternativeName>
        <fullName evidence="18 20">Growth-associated protein 43</fullName>
    </alternativeName>
</protein>
<feature type="compositionally biased region" description="Basic and acidic residues" evidence="21">
    <location>
        <begin position="212"/>
        <end position="227"/>
    </location>
</feature>
<dbReference type="PROSITE" id="PS50096">
    <property type="entry name" value="IQ"/>
    <property type="match status" value="1"/>
</dbReference>
<evidence type="ECO:0000256" key="10">
    <source>
        <dbReference type="ARBA" id="ARBA00022902"/>
    </source>
</evidence>
<dbReference type="GO" id="GO:0042246">
    <property type="term" value="P:tissue regeneration"/>
    <property type="evidence" value="ECO:0007669"/>
    <property type="project" value="TreeGrafter"/>
</dbReference>
<feature type="compositionally biased region" description="Basic and acidic residues" evidence="21">
    <location>
        <begin position="282"/>
        <end position="295"/>
    </location>
</feature>
<dbReference type="PRINTS" id="PR00215">
    <property type="entry name" value="NEUROMODULIN"/>
</dbReference>
<dbReference type="EMBL" id="SRMA01027211">
    <property type="protein sequence ID" value="TRY58104.1"/>
    <property type="molecule type" value="Genomic_DNA"/>
</dbReference>
<keyword evidence="5 20" id="KW-1003">Cell membrane</keyword>
<feature type="region of interest" description="Disordered" evidence="21">
    <location>
        <begin position="60"/>
        <end position="93"/>
    </location>
</feature>
<dbReference type="InterPro" id="IPR018947">
    <property type="entry name" value="Neuromodulin_N"/>
</dbReference>
<evidence type="ECO:0000256" key="5">
    <source>
        <dbReference type="ARBA" id="ARBA00022475"/>
    </source>
</evidence>
<evidence type="ECO:0000256" key="21">
    <source>
        <dbReference type="SAM" id="MobiDB-lite"/>
    </source>
</evidence>
<keyword evidence="11 20" id="KW-0770">Synapse</keyword>
<dbReference type="InterPro" id="IPR001422">
    <property type="entry name" value="Neuromodulin"/>
</dbReference>
<comment type="subunit">
    <text evidence="20">Binds calmodulin with a greater affinity in the absence of Ca(2+) than in its presence.</text>
</comment>
<feature type="compositionally biased region" description="Basic and acidic residues" evidence="21">
    <location>
        <begin position="172"/>
        <end position="192"/>
    </location>
</feature>
<keyword evidence="15 20" id="KW-0449">Lipoprotein</keyword>
<dbReference type="GO" id="GO:1901981">
    <property type="term" value="F:phosphatidylinositol phosphate binding"/>
    <property type="evidence" value="ECO:0007669"/>
    <property type="project" value="TreeGrafter"/>
</dbReference>
<dbReference type="InterPro" id="IPR033137">
    <property type="entry name" value="Neuromodulin_P_site"/>
</dbReference>
<feature type="compositionally biased region" description="Basic and acidic residues" evidence="21">
    <location>
        <begin position="307"/>
        <end position="318"/>
    </location>
</feature>
<keyword evidence="9 20" id="KW-0112">Calmodulin-binding</keyword>
<dbReference type="GO" id="GO:0001786">
    <property type="term" value="F:phosphatidylserine binding"/>
    <property type="evidence" value="ECO:0007669"/>
    <property type="project" value="TreeGrafter"/>
</dbReference>
<keyword evidence="14 20" id="KW-0966">Cell projection</keyword>
<evidence type="ECO:0000256" key="9">
    <source>
        <dbReference type="ARBA" id="ARBA00022860"/>
    </source>
</evidence>
<comment type="caution">
    <text evidence="23">The sequence shown here is derived from an EMBL/GenBank/DDBJ whole genome shotgun (WGS) entry which is preliminary data.</text>
</comment>
<dbReference type="Proteomes" id="UP000316079">
    <property type="component" value="Unassembled WGS sequence"/>
</dbReference>
<evidence type="ECO:0000256" key="7">
    <source>
        <dbReference type="ARBA" id="ARBA00022604"/>
    </source>
</evidence>
<dbReference type="GO" id="GO:0014069">
    <property type="term" value="C:postsynaptic density"/>
    <property type="evidence" value="ECO:0007669"/>
    <property type="project" value="TreeGrafter"/>
</dbReference>
<dbReference type="Gene3D" id="1.20.5.190">
    <property type="match status" value="1"/>
</dbReference>
<dbReference type="PANTHER" id="PTHR10699">
    <property type="entry name" value="NEUROMODULIN"/>
    <property type="match status" value="1"/>
</dbReference>
<dbReference type="STRING" id="623744.A0A553MY31"/>
<dbReference type="GO" id="GO:0031103">
    <property type="term" value="P:axon regeneration"/>
    <property type="evidence" value="ECO:0007669"/>
    <property type="project" value="TreeGrafter"/>
</dbReference>
<feature type="domain" description="Neuromodulin N-terminal" evidence="22">
    <location>
        <begin position="119"/>
        <end position="142"/>
    </location>
</feature>
<gene>
    <name evidence="23" type="ORF">DNTS_022735</name>
</gene>
<dbReference type="InterPro" id="IPR000048">
    <property type="entry name" value="IQ_motif_EF-hand-BS"/>
</dbReference>